<feature type="compositionally biased region" description="Low complexity" evidence="2">
    <location>
        <begin position="397"/>
        <end position="406"/>
    </location>
</feature>
<feature type="compositionally biased region" description="Polar residues" evidence="2">
    <location>
        <begin position="249"/>
        <end position="281"/>
    </location>
</feature>
<feature type="region of interest" description="Disordered" evidence="2">
    <location>
        <begin position="1"/>
        <end position="23"/>
    </location>
</feature>
<keyword evidence="1" id="KW-0175">Coiled coil</keyword>
<feature type="compositionally biased region" description="Basic and acidic residues" evidence="2">
    <location>
        <begin position="227"/>
        <end position="236"/>
    </location>
</feature>
<feature type="coiled-coil region" evidence="1">
    <location>
        <begin position="1025"/>
        <end position="1099"/>
    </location>
</feature>
<feature type="compositionally biased region" description="Polar residues" evidence="2">
    <location>
        <begin position="794"/>
        <end position="804"/>
    </location>
</feature>
<name>A0A2N5SIL1_9BASI</name>
<dbReference type="PANTHER" id="PTHR23159">
    <property type="entry name" value="CENTROSOMAL PROTEIN 2"/>
    <property type="match status" value="1"/>
</dbReference>
<feature type="compositionally biased region" description="Polar residues" evidence="2">
    <location>
        <begin position="706"/>
        <end position="723"/>
    </location>
</feature>
<feature type="compositionally biased region" description="Basic and acidic residues" evidence="2">
    <location>
        <begin position="659"/>
        <end position="683"/>
    </location>
</feature>
<evidence type="ECO:0000313" key="5">
    <source>
        <dbReference type="Proteomes" id="UP000235392"/>
    </source>
</evidence>
<accession>A0A2N5SIL1</accession>
<feature type="compositionally biased region" description="Polar residues" evidence="2">
    <location>
        <begin position="1428"/>
        <end position="1445"/>
    </location>
</feature>
<reference evidence="4 5" key="1">
    <citation type="submission" date="2017-11" db="EMBL/GenBank/DDBJ databases">
        <title>De novo assembly and phasing of dikaryotic genomes from two isolates of Puccinia coronata f. sp. avenae, the causal agent of oat crown rust.</title>
        <authorList>
            <person name="Miller M.E."/>
            <person name="Zhang Y."/>
            <person name="Omidvar V."/>
            <person name="Sperschneider J."/>
            <person name="Schwessinger B."/>
            <person name="Raley C."/>
            <person name="Palmer J.M."/>
            <person name="Garnica D."/>
            <person name="Upadhyaya N."/>
            <person name="Rathjen J."/>
            <person name="Taylor J.M."/>
            <person name="Park R.F."/>
            <person name="Dodds P.N."/>
            <person name="Hirsch C.D."/>
            <person name="Kianian S.F."/>
            <person name="Figueroa M."/>
        </authorList>
    </citation>
    <scope>NUCLEOTIDE SEQUENCE [LARGE SCALE GENOMIC DNA]</scope>
    <source>
        <strain evidence="4">12SD80</strain>
    </source>
</reference>
<dbReference type="EMBL" id="PGCI01000864">
    <property type="protein sequence ID" value="PLW13063.1"/>
    <property type="molecule type" value="Genomic_DNA"/>
</dbReference>
<dbReference type="Gene3D" id="2.40.50.40">
    <property type="match status" value="1"/>
</dbReference>
<feature type="compositionally biased region" description="Low complexity" evidence="2">
    <location>
        <begin position="1384"/>
        <end position="1417"/>
    </location>
</feature>
<feature type="compositionally biased region" description="Polar residues" evidence="2">
    <location>
        <begin position="326"/>
        <end position="335"/>
    </location>
</feature>
<feature type="compositionally biased region" description="Basic and acidic residues" evidence="2">
    <location>
        <begin position="691"/>
        <end position="704"/>
    </location>
</feature>
<dbReference type="PROSITE" id="PS50013">
    <property type="entry name" value="CHROMO_2"/>
    <property type="match status" value="1"/>
</dbReference>
<organism evidence="4 5">
    <name type="scientific">Puccinia coronata f. sp. avenae</name>
    <dbReference type="NCBI Taxonomy" id="200324"/>
    <lineage>
        <taxon>Eukaryota</taxon>
        <taxon>Fungi</taxon>
        <taxon>Dikarya</taxon>
        <taxon>Basidiomycota</taxon>
        <taxon>Pucciniomycotina</taxon>
        <taxon>Pucciniomycetes</taxon>
        <taxon>Pucciniales</taxon>
        <taxon>Pucciniaceae</taxon>
        <taxon>Puccinia</taxon>
    </lineage>
</organism>
<feature type="compositionally biased region" description="Low complexity" evidence="2">
    <location>
        <begin position="284"/>
        <end position="299"/>
    </location>
</feature>
<evidence type="ECO:0000256" key="2">
    <source>
        <dbReference type="SAM" id="MobiDB-lite"/>
    </source>
</evidence>
<gene>
    <name evidence="4" type="ORF">PCASD_18229</name>
</gene>
<evidence type="ECO:0000313" key="4">
    <source>
        <dbReference type="EMBL" id="PLW13063.1"/>
    </source>
</evidence>
<feature type="region of interest" description="Disordered" evidence="2">
    <location>
        <begin position="1376"/>
        <end position="1485"/>
    </location>
</feature>
<feature type="coiled-coil region" evidence="1">
    <location>
        <begin position="1131"/>
        <end position="1271"/>
    </location>
</feature>
<proteinExistence type="predicted"/>
<dbReference type="Proteomes" id="UP000235392">
    <property type="component" value="Unassembled WGS sequence"/>
</dbReference>
<feature type="region of interest" description="Disordered" evidence="2">
    <location>
        <begin position="392"/>
        <end position="411"/>
    </location>
</feature>
<feature type="region of interest" description="Disordered" evidence="2">
    <location>
        <begin position="70"/>
        <end position="386"/>
    </location>
</feature>
<feature type="coiled-coil region" evidence="1">
    <location>
        <begin position="944"/>
        <end position="999"/>
    </location>
</feature>
<comment type="caution">
    <text evidence="4">The sequence shown here is derived from an EMBL/GenBank/DDBJ whole genome shotgun (WGS) entry which is preliminary data.</text>
</comment>
<evidence type="ECO:0000259" key="3">
    <source>
        <dbReference type="PROSITE" id="PS50013"/>
    </source>
</evidence>
<evidence type="ECO:0000256" key="1">
    <source>
        <dbReference type="SAM" id="Coils"/>
    </source>
</evidence>
<sequence>MANDPKVGSHHSMAESSSEETEYEAIEILKEKAGRYYIRWAGIDPETNEPWKNSWEPKEMANDLLVADWKEKKRKRKRISAQRNSYRDSSIISYHTSPAPNANRRRDSENRRSSRASVVIPPISPSSDDEQVPKRRKTMRHQPSKRSDTPATTPVSSKLCPTEQSSPPGEDTFDSFTSSQRLNRTIIPETQSSDHSDQPNQGLPQSKRPLQRKPRRSIQPGSSSEPNLDHSTHPDPESSSPPQERFGSRSHTNSRLQRENNSTPQKDPESQQSNDSASSDHGTPESLKLPPPLELLTDPVVPPDQFFQDLSSHHSPDVEDEYSNLGGMSQMNNHHSPLASLDDDPVIHRKYSNPPSCASRIHRLSSCDSSHLKKQPTAHLTKDVGMSDILTEEADAPSSSPSRPSPQTDQGGAAIILAPETPKRTNEHSTAQAAVILRADTDEIQSIPRTSPQQVYEPDAETAELIASLNDYDHPDHQSRILNYISGTFVAAVDQQYILKFIIDPLSYLADPTNEVDQLRKKHDLGDLVVFELERKETGSICLRFDLDDPAHPKYNFTWEDPVGRKKMSPRLLCYRNRRPDGPSQSQSENLRRSPAKSSSEVSDEEPFERPTEEICTTPKEDRVQSPDRHPSERPNDEPAESPIATPDKEPIDTLNEDPVEKQNEDVIEASKEDVVERPKEDLIENANENPIERPKEGPAERPNDPIQSVLSQLDTQMRPQSQSEDEIGSVMPLDDIITGVASNDPVQSIVSQLDTQMRPQSDSEVAMRSPVPLDDTITGTITGITSKGPIQPMLSQPDTQMHPKSQPEVEMGSPAPLDDTITGITSDVDSGFLAGPALSQPLPATLDGSPEVSADNLNSPASSQNQAQSSSSASNPSDPHSSSASESKKSSLSADTTSDDENPDVICTPNARLKIKELNMSNIALHKLLSGSLEVNLLQSGKQAELEESNKELYQKLEESKKEVENFEAKLRTENDKVAGLEARIRDQNIELNDQRVKIRNSQLAIDTLNAKTTSLETKLVEERAVLEQSNHDLRAELAKLKELNEELQGALEKSKEEQSETFEQLKNELIQNFEAELRKEKENAAGLESRIGDQEIELTGQRDKIVNSQLEIDTLNTKIASLGTKLAERAELEESHKEVCQKFEESKKKLENFEAKLKKESANATDLESRLLNQGIELTGQRVKIMNSEVEIDRLNKEIKLLESKLVEQKQPARQLYEQFSTRFKQELSQAKAESDLAKQMAKRVQKQKEIAEQKNDELLNSFSKQNQELRVQLQASAAKCNAQAVQIKHLELEVQDLSETDKLQKATIEELEACVGMVQSPSKKARIAAAPHLDANQSPKHGNDAPPEQVSQLERFSLGAQPHAFNQSLETISSDNEVSESQVIQSTSLQSSSGHSKAVSASHLEGVSQHSSSADSRRSCPPPNGQKTFKSIRSSLQYSSSPICPPRFGTSLTTPPSATTRTHVPFAIPSDSQKSGTQPSNH</sequence>
<feature type="compositionally biased region" description="Basic residues" evidence="2">
    <location>
        <begin position="134"/>
        <end position="144"/>
    </location>
</feature>
<feature type="compositionally biased region" description="Low complexity" evidence="2">
    <location>
        <begin position="777"/>
        <end position="786"/>
    </location>
</feature>
<feature type="region of interest" description="Disordered" evidence="2">
    <location>
        <begin position="575"/>
        <end position="729"/>
    </location>
</feature>
<feature type="compositionally biased region" description="Polar residues" evidence="2">
    <location>
        <begin position="174"/>
        <end position="191"/>
    </location>
</feature>
<feature type="compositionally biased region" description="Low complexity" evidence="2">
    <location>
        <begin position="859"/>
        <end position="895"/>
    </location>
</feature>
<dbReference type="PANTHER" id="PTHR23159:SF31">
    <property type="entry name" value="CENTROSOME-ASSOCIATED PROTEIN CEP250 ISOFORM X1"/>
    <property type="match status" value="1"/>
</dbReference>
<feature type="compositionally biased region" description="Polar residues" evidence="2">
    <location>
        <begin position="1473"/>
        <end position="1485"/>
    </location>
</feature>
<protein>
    <recommendedName>
        <fullName evidence="3">Chromo domain-containing protein</fullName>
    </recommendedName>
</protein>
<feature type="compositionally biased region" description="Polar residues" evidence="2">
    <location>
        <begin position="81"/>
        <end position="100"/>
    </location>
</feature>
<feature type="compositionally biased region" description="Basic and acidic residues" evidence="2">
    <location>
        <begin position="608"/>
        <end position="637"/>
    </location>
</feature>
<feature type="region of interest" description="Disordered" evidence="2">
    <location>
        <begin position="756"/>
        <end position="907"/>
    </location>
</feature>
<feature type="compositionally biased region" description="Polar residues" evidence="2">
    <location>
        <begin position="1453"/>
        <end position="1465"/>
    </location>
</feature>
<dbReference type="InterPro" id="IPR000953">
    <property type="entry name" value="Chromo/chromo_shadow_dom"/>
</dbReference>
<feature type="domain" description="Chromo" evidence="3">
    <location>
        <begin position="23"/>
        <end position="59"/>
    </location>
</feature>